<accession>A0A7R7WBP2</accession>
<dbReference type="GeneID" id="64961324"/>
<evidence type="ECO:0000313" key="2">
    <source>
        <dbReference type="EMBL" id="BCS00003.1"/>
    </source>
</evidence>
<feature type="region of interest" description="Disordered" evidence="1">
    <location>
        <begin position="465"/>
        <end position="516"/>
    </location>
</feature>
<reference evidence="2" key="1">
    <citation type="submission" date="2021-01" db="EMBL/GenBank/DDBJ databases">
        <authorList>
            <consortium name="Aspergillus luchuensis mut. kawachii IFO 4304 genome sequencing consortium"/>
            <person name="Kazuki M."/>
            <person name="Futagami T."/>
        </authorList>
    </citation>
    <scope>NUCLEOTIDE SEQUENCE</scope>
    <source>
        <strain evidence="2">IFO 4308</strain>
    </source>
</reference>
<evidence type="ECO:0000256" key="1">
    <source>
        <dbReference type="SAM" id="MobiDB-lite"/>
    </source>
</evidence>
<dbReference type="InterPro" id="IPR027796">
    <property type="entry name" value="OTT_1508_deam-like"/>
</dbReference>
<dbReference type="Pfam" id="PF14441">
    <property type="entry name" value="OTT_1508_deam"/>
    <property type="match status" value="1"/>
</dbReference>
<dbReference type="EMBL" id="AP024429">
    <property type="protein sequence ID" value="BCS00003.1"/>
    <property type="molecule type" value="Genomic_DNA"/>
</dbReference>
<reference evidence="2" key="2">
    <citation type="submission" date="2021-02" db="EMBL/GenBank/DDBJ databases">
        <title>Aspergillus luchuensis mut. kawachii IFO 4304 genome sequence.</title>
        <authorList>
            <person name="Mori K."/>
            <person name="Kadooka C."/>
            <person name="Goto M."/>
            <person name="Futagami T."/>
        </authorList>
    </citation>
    <scope>NUCLEOTIDE SEQUENCE</scope>
    <source>
        <strain evidence="2">IFO 4308</strain>
    </source>
</reference>
<evidence type="ECO:0000313" key="3">
    <source>
        <dbReference type="Proteomes" id="UP000661280"/>
    </source>
</evidence>
<gene>
    <name evidence="2" type="ORF">AKAW2_50344S</name>
</gene>
<dbReference type="RefSeq" id="XP_041543765.1">
    <property type="nucleotide sequence ID" value="XM_041690152.1"/>
</dbReference>
<dbReference type="Proteomes" id="UP000661280">
    <property type="component" value="Chromosome 5"/>
</dbReference>
<dbReference type="KEGG" id="aluc:AKAW2_50344S"/>
<keyword evidence="3" id="KW-1185">Reference proteome</keyword>
<sequence>MATAPNPIIVCAENISISYLLRSIPTRPSRNHTESLSALKRRSTLPFDTERKLVGTLAFIAYRKDDVEHIPALCLEEDPVSGCLKVIFAVNKVSYNDGEDAICRIQQGLEHIFAILATVSESSCYEDMGNQVITAVVSMCSSRILSRLRLAVSARNTKRPFKDTLREALLAVKIVGKDLKNRALLETVRSFTMRARDVEKLLDSWSQYQVDTRLVGVVEGIYRLQQIVGLADLICIIPNKEMSPSLRQSLLNIINKVARYWEVARFLYRTAKKFPLARAMRTAPVCLPKEAFSTPILTGYAPDLRAKIAEAAPRGSQQKLLREICAILKINQQELINKYTSQVMRTLTTAKIHAEIQIIAHCELQNPRILPRVICSSKDACFLCNLCLRLYQKIYTPKSHGRLYPGWRLPFLPQLAGLEQGFCKALEKHYTETCGTLLSTRRGTIYPDPNESTLFTLPLSRTTTRDSVVSRPSGRVAELPGSSHISMGTAKSEPRTEKTDTPTNDPTPSHHYAKSMETELDRCTLMRSSRTYGFLTPGESSEVYKVGFSRSLQIHIEHATGSNNLTYYLEWLGNDEAAEVRGKASAPQVIDTERLESIVALHEQETLYLIKKDTVLKVGWASETKDAALRRS</sequence>
<dbReference type="OrthoDB" id="4851849at2759"/>
<proteinExistence type="predicted"/>
<name>A0A7R7WBP2_ASPKA</name>
<dbReference type="AlphaFoldDB" id="A0A7R7WBP2"/>
<organism evidence="2 3">
    <name type="scientific">Aspergillus kawachii</name>
    <name type="common">White koji mold</name>
    <name type="synonym">Aspergillus awamori var. kawachi</name>
    <dbReference type="NCBI Taxonomy" id="1069201"/>
    <lineage>
        <taxon>Eukaryota</taxon>
        <taxon>Fungi</taxon>
        <taxon>Dikarya</taxon>
        <taxon>Ascomycota</taxon>
        <taxon>Pezizomycotina</taxon>
        <taxon>Eurotiomycetes</taxon>
        <taxon>Eurotiomycetidae</taxon>
        <taxon>Eurotiales</taxon>
        <taxon>Aspergillaceae</taxon>
        <taxon>Aspergillus</taxon>
        <taxon>Aspergillus subgen. Circumdati</taxon>
    </lineage>
</organism>
<protein>
    <submittedName>
        <fullName evidence="2">Uncharacterized protein</fullName>
    </submittedName>
</protein>